<feature type="compositionally biased region" description="Acidic residues" evidence="6">
    <location>
        <begin position="258"/>
        <end position="267"/>
    </location>
</feature>
<dbReference type="SMART" id="SM00487">
    <property type="entry name" value="DEXDc"/>
    <property type="match status" value="1"/>
</dbReference>
<evidence type="ECO:0000256" key="3">
    <source>
        <dbReference type="ARBA" id="ARBA00022588"/>
    </source>
</evidence>
<evidence type="ECO:0000256" key="6">
    <source>
        <dbReference type="SAM" id="MobiDB-lite"/>
    </source>
</evidence>
<keyword evidence="3" id="KW-0399">Innate immunity</keyword>
<keyword evidence="8" id="KW-0378">Hydrolase</keyword>
<keyword evidence="5" id="KW-0391">Immunity</keyword>
<dbReference type="InterPro" id="IPR014001">
    <property type="entry name" value="Helicase_ATP-bd"/>
</dbReference>
<dbReference type="EMBL" id="CACVKT020004272">
    <property type="protein sequence ID" value="CAC5388882.1"/>
    <property type="molecule type" value="Genomic_DNA"/>
</dbReference>
<feature type="domain" description="Helicase ATP-binding" evidence="7">
    <location>
        <begin position="304"/>
        <end position="477"/>
    </location>
</feature>
<proteinExistence type="predicted"/>
<name>A0A6J8BYV7_MYTCO</name>
<dbReference type="PROSITE" id="PS51192">
    <property type="entry name" value="HELICASE_ATP_BIND_1"/>
    <property type="match status" value="1"/>
</dbReference>
<reference evidence="8 9" key="1">
    <citation type="submission" date="2020-06" db="EMBL/GenBank/DDBJ databases">
        <authorList>
            <person name="Li R."/>
            <person name="Bekaert M."/>
        </authorList>
    </citation>
    <scope>NUCLEOTIDE SEQUENCE [LARGE SCALE GENOMIC DNA]</scope>
    <source>
        <strain evidence="9">wild</strain>
    </source>
</reference>
<evidence type="ECO:0000313" key="8">
    <source>
        <dbReference type="EMBL" id="CAC5388882.1"/>
    </source>
</evidence>
<dbReference type="Gene3D" id="1.10.533.10">
    <property type="entry name" value="Death Domain, Fas"/>
    <property type="match status" value="2"/>
</dbReference>
<dbReference type="GO" id="GO:0003677">
    <property type="term" value="F:DNA binding"/>
    <property type="evidence" value="ECO:0007669"/>
    <property type="project" value="InterPro"/>
</dbReference>
<dbReference type="GO" id="GO:0016787">
    <property type="term" value="F:hydrolase activity"/>
    <property type="evidence" value="ECO:0007669"/>
    <property type="project" value="UniProtKB-KW"/>
</dbReference>
<dbReference type="AlphaFoldDB" id="A0A6J8BYV7"/>
<dbReference type="InterPro" id="IPR006935">
    <property type="entry name" value="Helicase/UvrB_N"/>
</dbReference>
<dbReference type="PANTHER" id="PTHR14074">
    <property type="entry name" value="HELICASE WITH DEATH DOMAIN-RELATED"/>
    <property type="match status" value="1"/>
</dbReference>
<dbReference type="EC" id="3.6.4.13" evidence="8"/>
<keyword evidence="9" id="KW-1185">Reference proteome</keyword>
<protein>
    <submittedName>
        <fullName evidence="8">IFIH1</fullName>
        <ecNumber evidence="8">3.6.4.13</ecNumber>
    </submittedName>
</protein>
<evidence type="ECO:0000259" key="7">
    <source>
        <dbReference type="PROSITE" id="PS51192"/>
    </source>
</evidence>
<organism evidence="8 9">
    <name type="scientific">Mytilus coruscus</name>
    <name type="common">Sea mussel</name>
    <dbReference type="NCBI Taxonomy" id="42192"/>
    <lineage>
        <taxon>Eukaryota</taxon>
        <taxon>Metazoa</taxon>
        <taxon>Spiralia</taxon>
        <taxon>Lophotrochozoa</taxon>
        <taxon>Mollusca</taxon>
        <taxon>Bivalvia</taxon>
        <taxon>Autobranchia</taxon>
        <taxon>Pteriomorphia</taxon>
        <taxon>Mytilida</taxon>
        <taxon>Mytiloidea</taxon>
        <taxon>Mytilidae</taxon>
        <taxon>Mytilinae</taxon>
        <taxon>Mytilus</taxon>
    </lineage>
</organism>
<dbReference type="Pfam" id="PF16739">
    <property type="entry name" value="CARD_2"/>
    <property type="match status" value="2"/>
</dbReference>
<dbReference type="InterPro" id="IPR031964">
    <property type="entry name" value="CARD_dom"/>
</dbReference>
<evidence type="ECO:0000256" key="2">
    <source>
        <dbReference type="ARBA" id="ARBA00022553"/>
    </source>
</evidence>
<evidence type="ECO:0000313" key="9">
    <source>
        <dbReference type="Proteomes" id="UP000507470"/>
    </source>
</evidence>
<dbReference type="SUPFAM" id="SSF52540">
    <property type="entry name" value="P-loop containing nucleoside triphosphate hydrolases"/>
    <property type="match status" value="1"/>
</dbReference>
<dbReference type="OrthoDB" id="6150506at2759"/>
<keyword evidence="4" id="KW-0832">Ubl conjugation</keyword>
<dbReference type="GO" id="GO:0003724">
    <property type="term" value="F:RNA helicase activity"/>
    <property type="evidence" value="ECO:0007669"/>
    <property type="project" value="UniProtKB-EC"/>
</dbReference>
<dbReference type="Proteomes" id="UP000507470">
    <property type="component" value="Unassembled WGS sequence"/>
</dbReference>
<evidence type="ECO:0000256" key="1">
    <source>
        <dbReference type="ARBA" id="ARBA00022499"/>
    </source>
</evidence>
<evidence type="ECO:0000256" key="4">
    <source>
        <dbReference type="ARBA" id="ARBA00022843"/>
    </source>
</evidence>
<keyword evidence="1" id="KW-1017">Isopeptide bond</keyword>
<dbReference type="GO" id="GO:0005524">
    <property type="term" value="F:ATP binding"/>
    <property type="evidence" value="ECO:0007669"/>
    <property type="project" value="InterPro"/>
</dbReference>
<gene>
    <name evidence="8" type="ORF">MCOR_24114</name>
</gene>
<dbReference type="InterPro" id="IPR027417">
    <property type="entry name" value="P-loop_NTPase"/>
</dbReference>
<dbReference type="GO" id="GO:0045087">
    <property type="term" value="P:innate immune response"/>
    <property type="evidence" value="ECO:0007669"/>
    <property type="project" value="UniProtKB-KW"/>
</dbReference>
<dbReference type="Gene3D" id="3.40.50.300">
    <property type="entry name" value="P-loop containing nucleotide triphosphate hydrolases"/>
    <property type="match status" value="1"/>
</dbReference>
<dbReference type="PANTHER" id="PTHR14074:SF16">
    <property type="entry name" value="ANTIVIRAL INNATE IMMUNE RESPONSE RECEPTOR RIG-I"/>
    <property type="match status" value="1"/>
</dbReference>
<dbReference type="Pfam" id="PF04851">
    <property type="entry name" value="ResIII"/>
    <property type="match status" value="1"/>
</dbReference>
<sequence length="565" mass="64737">MERPQNDLRERIKLLLPEFLKFLKPTDVLFKIQGLSGELQEEIYEKEKISRKEAVEKLIDVVTADEDLTEKFVHALTNRGYQRFVDPINEEYPDRGDEFCQEYFAFIIRYMNGEIIENLEPLNICGFLYENQCLEDTDLDAIKAVDHNEGKHKASQELFFRIQRRKNNWPVLFMEALKDSGAEALKAKFDPSSTQEDLVRTGVHVTVGSLQNQDLPQTENNIGNPDEETVKKEMVVAPVQDNGDEEELSAQLSCTGPAEDEDGDRDQAELDSDYEQEKYMKECNEKEFSQPKEIKLRDYQLELAEKALTGKNTVICADTGSGKTWVALHIVQEHLNSKESPKVAFMARTNPLVQQQYTLFKNFLGEKKVYIINKDEKSTVPLKKLMELYDVFFFTPQILINNIEKGDTKIPQFTLLILDECHHTAKGEPYNNLMRKYIKTKHRNADISLPQIVGLTASIGVGAATTEDGAISHMIKIFSNLDVHEISTVEENKQEMKKFVAIPTEEHVKMEVCYDDPCKTIIEQEMKKVEIIYEGTMKGKGVVNTVKICQGENTFQRPILDQSLN</sequence>
<evidence type="ECO:0000256" key="5">
    <source>
        <dbReference type="ARBA" id="ARBA00022859"/>
    </source>
</evidence>
<dbReference type="GO" id="GO:0005737">
    <property type="term" value="C:cytoplasm"/>
    <property type="evidence" value="ECO:0007669"/>
    <property type="project" value="UniProtKB-ARBA"/>
</dbReference>
<keyword evidence="2" id="KW-0597">Phosphoprotein</keyword>
<accession>A0A6J8BYV7</accession>
<dbReference type="InterPro" id="IPR011029">
    <property type="entry name" value="DEATH-like_dom_sf"/>
</dbReference>
<feature type="region of interest" description="Disordered" evidence="6">
    <location>
        <begin position="242"/>
        <end position="267"/>
    </location>
</feature>
<dbReference type="InterPro" id="IPR051363">
    <property type="entry name" value="RLR_Helicase"/>
</dbReference>